<dbReference type="PROSITE" id="PS01271">
    <property type="entry name" value="NA_SULFATE"/>
    <property type="match status" value="1"/>
</dbReference>
<name>A0A368LKF7_9VIBR</name>
<dbReference type="InterPro" id="IPR001898">
    <property type="entry name" value="SLC13A/DASS"/>
</dbReference>
<evidence type="ECO:0000256" key="5">
    <source>
        <dbReference type="ARBA" id="ARBA00023136"/>
    </source>
</evidence>
<dbReference type="EMBL" id="QPGL01000001">
    <property type="protein sequence ID" value="RCS72311.1"/>
    <property type="molecule type" value="Genomic_DNA"/>
</dbReference>
<comment type="subcellular location">
    <subcellularLocation>
        <location evidence="1">Membrane</location>
        <topology evidence="1">Multi-pass membrane protein</topology>
    </subcellularLocation>
</comment>
<feature type="transmembrane region" description="Helical" evidence="6">
    <location>
        <begin position="46"/>
        <end position="70"/>
    </location>
</feature>
<dbReference type="PANTHER" id="PTHR10283:SF82">
    <property type="entry name" value="SOLUTE CARRIER FAMILY 13 MEMBER 2"/>
    <property type="match status" value="1"/>
</dbReference>
<evidence type="ECO:0000256" key="2">
    <source>
        <dbReference type="ARBA" id="ARBA00022448"/>
    </source>
</evidence>
<protein>
    <submittedName>
        <fullName evidence="7">Anion transporter</fullName>
    </submittedName>
</protein>
<sequence>MSMLEKESVIPSGSRYIGLLLGPLVLILTLIISPPFEGLSEPAWRMIGLATFMAIWWVTEAAPIPVTSFLPIVLSPLLGTADIKTATAAYANPLIFLFLGGFLLSIAMEKWNLHKRVALIAMLTVGNKPAHQVGGLMLVTAFLSMWMSNTATAVMMLPIGLSIIGIVCGEKRDKNPQFASALLLGIAYAASIGGLATLIGTPPNALLAAYLSSAYQMELGFGQWMLVGLPLSIIMLTLTWFWLTKVAYKLPNTQEGDARRLLKDQLHALGKLSKGEKWVAIVFIGAAVSWVIRPLLVQWTGLPINDTGIAMFAALLLFIIPVNLKKQEFVLDWESTKGLPWGVLLLFGGGLSLAAQIKSSGLADFIGQSLGETAGMPIIVVILIVTAAIIFLTEVTSNTATAAGFLPLLGPIAVAMGAHPAMLAIPAALAASCAFMMPVATPPNSIVFASGQLRIKEMVRAGFALNIIGIFIITGLSYTLAAWVFGL</sequence>
<evidence type="ECO:0000256" key="3">
    <source>
        <dbReference type="ARBA" id="ARBA00022692"/>
    </source>
</evidence>
<feature type="transmembrane region" description="Helical" evidence="6">
    <location>
        <begin position="181"/>
        <end position="201"/>
    </location>
</feature>
<feature type="transmembrane region" description="Helical" evidence="6">
    <location>
        <begin position="463"/>
        <end position="485"/>
    </location>
</feature>
<accession>A0A368LKF7</accession>
<proteinExistence type="predicted"/>
<dbReference type="OrthoDB" id="9766267at2"/>
<evidence type="ECO:0000256" key="4">
    <source>
        <dbReference type="ARBA" id="ARBA00022989"/>
    </source>
</evidence>
<organism evidence="7 8">
    <name type="scientific">Vibrio casei</name>
    <dbReference type="NCBI Taxonomy" id="673372"/>
    <lineage>
        <taxon>Bacteria</taxon>
        <taxon>Pseudomonadati</taxon>
        <taxon>Pseudomonadota</taxon>
        <taxon>Gammaproteobacteria</taxon>
        <taxon>Vibrionales</taxon>
        <taxon>Vibrionaceae</taxon>
        <taxon>Vibrio</taxon>
    </lineage>
</organism>
<dbReference type="GO" id="GO:0015141">
    <property type="term" value="F:succinate transmembrane transporter activity"/>
    <property type="evidence" value="ECO:0007669"/>
    <property type="project" value="UniProtKB-ARBA"/>
</dbReference>
<dbReference type="Proteomes" id="UP000252479">
    <property type="component" value="Unassembled WGS sequence"/>
</dbReference>
<feature type="transmembrane region" description="Helical" evidence="6">
    <location>
        <begin position="336"/>
        <end position="354"/>
    </location>
</feature>
<evidence type="ECO:0000313" key="7">
    <source>
        <dbReference type="EMBL" id="RCS72311.1"/>
    </source>
</evidence>
<feature type="transmembrane region" description="Helical" evidence="6">
    <location>
        <begin position="308"/>
        <end position="324"/>
    </location>
</feature>
<feature type="transmembrane region" description="Helical" evidence="6">
    <location>
        <begin position="221"/>
        <end position="243"/>
    </location>
</feature>
<comment type="caution">
    <text evidence="7">The sequence shown here is derived from an EMBL/GenBank/DDBJ whole genome shotgun (WGS) entry which is preliminary data.</text>
</comment>
<feature type="transmembrane region" description="Helical" evidence="6">
    <location>
        <begin position="424"/>
        <end position="442"/>
    </location>
</feature>
<dbReference type="AlphaFoldDB" id="A0A368LKF7"/>
<feature type="transmembrane region" description="Helical" evidence="6">
    <location>
        <begin position="400"/>
        <end position="418"/>
    </location>
</feature>
<feature type="transmembrane region" description="Helical" evidence="6">
    <location>
        <begin position="278"/>
        <end position="296"/>
    </location>
</feature>
<dbReference type="PANTHER" id="PTHR10283">
    <property type="entry name" value="SOLUTE CARRIER FAMILY 13 MEMBER"/>
    <property type="match status" value="1"/>
</dbReference>
<keyword evidence="3 6" id="KW-0812">Transmembrane</keyword>
<dbReference type="Pfam" id="PF00939">
    <property type="entry name" value="Na_sulph_symp"/>
    <property type="match status" value="1"/>
</dbReference>
<dbReference type="RefSeq" id="WP_086960434.1">
    <property type="nucleotide sequence ID" value="NZ_AP018680.1"/>
</dbReference>
<evidence type="ECO:0000256" key="6">
    <source>
        <dbReference type="SAM" id="Phobius"/>
    </source>
</evidence>
<reference evidence="7 8" key="1">
    <citation type="journal article" date="2017" name="Elife">
        <title>Extensive horizontal gene transfer in cheese-associated bacteria.</title>
        <authorList>
            <person name="Bonham K.S."/>
            <person name="Wolfe B.E."/>
            <person name="Dutton R.J."/>
        </authorList>
    </citation>
    <scope>NUCLEOTIDE SEQUENCE [LARGE SCALE GENOMIC DNA]</scope>
    <source>
        <strain evidence="7 8">JB196</strain>
    </source>
</reference>
<keyword evidence="5 6" id="KW-0472">Membrane</keyword>
<keyword evidence="8" id="KW-1185">Reference proteome</keyword>
<gene>
    <name evidence="7" type="ORF">CIK83_01075</name>
</gene>
<evidence type="ECO:0000313" key="8">
    <source>
        <dbReference type="Proteomes" id="UP000252479"/>
    </source>
</evidence>
<dbReference type="NCBIfam" id="TIGR00785">
    <property type="entry name" value="dass"/>
    <property type="match status" value="1"/>
</dbReference>
<dbReference type="InterPro" id="IPR031312">
    <property type="entry name" value="Na/sul_symport_CS"/>
</dbReference>
<keyword evidence="2" id="KW-0813">Transport</keyword>
<keyword evidence="4 6" id="KW-1133">Transmembrane helix</keyword>
<feature type="transmembrane region" description="Helical" evidence="6">
    <location>
        <begin position="374"/>
        <end position="393"/>
    </location>
</feature>
<dbReference type="GeneID" id="303187486"/>
<evidence type="ECO:0000256" key="1">
    <source>
        <dbReference type="ARBA" id="ARBA00004141"/>
    </source>
</evidence>
<feature type="transmembrane region" description="Helical" evidence="6">
    <location>
        <begin position="16"/>
        <end position="34"/>
    </location>
</feature>
<feature type="transmembrane region" description="Helical" evidence="6">
    <location>
        <begin position="90"/>
        <end position="108"/>
    </location>
</feature>
<dbReference type="GO" id="GO:0005886">
    <property type="term" value="C:plasma membrane"/>
    <property type="evidence" value="ECO:0007669"/>
    <property type="project" value="TreeGrafter"/>
</dbReference>
<feature type="transmembrane region" description="Helical" evidence="6">
    <location>
        <begin position="153"/>
        <end position="169"/>
    </location>
</feature>
<dbReference type="CDD" id="cd01115">
    <property type="entry name" value="SLC13_permease"/>
    <property type="match status" value="1"/>
</dbReference>